<name>A0A417ZCI0_9LACO</name>
<dbReference type="EC" id="2.1.1.72" evidence="1"/>
<dbReference type="Gene3D" id="3.40.50.150">
    <property type="entry name" value="Vaccinia Virus protein VP39"/>
    <property type="match status" value="1"/>
</dbReference>
<evidence type="ECO:0000256" key="6">
    <source>
        <dbReference type="ARBA" id="ARBA00047942"/>
    </source>
</evidence>
<reference evidence="8 9" key="1">
    <citation type="submission" date="2018-07" db="EMBL/GenBank/DDBJ databases">
        <title>Genome sequences of six Lactobacillus spp. isolated from bumble bee guts.</title>
        <authorList>
            <person name="Motta E.V.S."/>
            <person name="Moran N.A."/>
        </authorList>
    </citation>
    <scope>NUCLEOTIDE SEQUENCE [LARGE SCALE GENOMIC DNA]</scope>
    <source>
        <strain evidence="8 9">LV-8.1</strain>
    </source>
</reference>
<dbReference type="GO" id="GO:0009007">
    <property type="term" value="F:site-specific DNA-methyltransferase (adenine-specific) activity"/>
    <property type="evidence" value="ECO:0007669"/>
    <property type="project" value="UniProtKB-EC"/>
</dbReference>
<keyword evidence="4" id="KW-0680">Restriction system</keyword>
<dbReference type="Proteomes" id="UP000284822">
    <property type="component" value="Unassembled WGS sequence"/>
</dbReference>
<sequence length="238" mass="26946">MKENLIKSAARVKDLGEVFTPKKIVNFMLDQPEIQAKVQDLTATFLEPAAGEGAFLTELLTRKMKVAQVQSHNAKDYGKNCLIALSTLYGIEIMEDNVEMLVMNMIMTFHDVYNSTVVSKFNASKPDIHVLKSAQIIIKVNISQGDTLKKIMADGSPIIFSEWKLIVGKVKKVERIEYTFDAIINGGSPKEPSQNRYENIDLFADFSEDNMQTKSQDSIPKKKYAIVKWTDIYKEKLE</sequence>
<evidence type="ECO:0000256" key="4">
    <source>
        <dbReference type="ARBA" id="ARBA00022747"/>
    </source>
</evidence>
<keyword evidence="3 8" id="KW-0808">Transferase</keyword>
<comment type="catalytic activity">
    <reaction evidence="6">
        <text>a 2'-deoxyadenosine in DNA + S-adenosyl-L-methionine = an N(6)-methyl-2'-deoxyadenosine in DNA + S-adenosyl-L-homocysteine + H(+)</text>
        <dbReference type="Rhea" id="RHEA:15197"/>
        <dbReference type="Rhea" id="RHEA-COMP:12418"/>
        <dbReference type="Rhea" id="RHEA-COMP:12419"/>
        <dbReference type="ChEBI" id="CHEBI:15378"/>
        <dbReference type="ChEBI" id="CHEBI:57856"/>
        <dbReference type="ChEBI" id="CHEBI:59789"/>
        <dbReference type="ChEBI" id="CHEBI:90615"/>
        <dbReference type="ChEBI" id="CHEBI:90616"/>
        <dbReference type="EC" id="2.1.1.72"/>
    </reaction>
</comment>
<feature type="domain" description="DNA methylase adenine-specific" evidence="7">
    <location>
        <begin position="10"/>
        <end position="114"/>
    </location>
</feature>
<dbReference type="GO" id="GO:0008170">
    <property type="term" value="F:N-methyltransferase activity"/>
    <property type="evidence" value="ECO:0007669"/>
    <property type="project" value="InterPro"/>
</dbReference>
<proteinExistence type="predicted"/>
<keyword evidence="5" id="KW-0238">DNA-binding</keyword>
<comment type="caution">
    <text evidence="8">The sequence shown here is derived from an EMBL/GenBank/DDBJ whole genome shotgun (WGS) entry which is preliminary data.</text>
</comment>
<dbReference type="PANTHER" id="PTHR33841">
    <property type="entry name" value="DNA METHYLTRANSFERASE YEEA-RELATED"/>
    <property type="match status" value="1"/>
</dbReference>
<evidence type="ECO:0000256" key="1">
    <source>
        <dbReference type="ARBA" id="ARBA00011900"/>
    </source>
</evidence>
<evidence type="ECO:0000256" key="5">
    <source>
        <dbReference type="ARBA" id="ARBA00023125"/>
    </source>
</evidence>
<dbReference type="InterPro" id="IPR050953">
    <property type="entry name" value="N4_N6_ade-DNA_methylase"/>
</dbReference>
<evidence type="ECO:0000256" key="3">
    <source>
        <dbReference type="ARBA" id="ARBA00022679"/>
    </source>
</evidence>
<dbReference type="EMBL" id="QOCS01000005">
    <property type="protein sequence ID" value="RHW48407.1"/>
    <property type="molecule type" value="Genomic_DNA"/>
</dbReference>
<dbReference type="GO" id="GO:0032259">
    <property type="term" value="P:methylation"/>
    <property type="evidence" value="ECO:0007669"/>
    <property type="project" value="UniProtKB-KW"/>
</dbReference>
<dbReference type="InterPro" id="IPR003356">
    <property type="entry name" value="DNA_methylase_A-5"/>
</dbReference>
<dbReference type="RefSeq" id="WP_118910162.1">
    <property type="nucleotide sequence ID" value="NZ_QOCS01000005.1"/>
</dbReference>
<dbReference type="AlphaFoldDB" id="A0A417ZCI0"/>
<dbReference type="SUPFAM" id="SSF53335">
    <property type="entry name" value="S-adenosyl-L-methionine-dependent methyltransferases"/>
    <property type="match status" value="1"/>
</dbReference>
<dbReference type="GO" id="GO:0009307">
    <property type="term" value="P:DNA restriction-modification system"/>
    <property type="evidence" value="ECO:0007669"/>
    <property type="project" value="UniProtKB-KW"/>
</dbReference>
<dbReference type="InterPro" id="IPR029063">
    <property type="entry name" value="SAM-dependent_MTases_sf"/>
</dbReference>
<dbReference type="GO" id="GO:0003677">
    <property type="term" value="F:DNA binding"/>
    <property type="evidence" value="ECO:0007669"/>
    <property type="project" value="UniProtKB-KW"/>
</dbReference>
<organism evidence="8 9">
    <name type="scientific">Bombilactobacillus bombi</name>
    <dbReference type="NCBI Taxonomy" id="1303590"/>
    <lineage>
        <taxon>Bacteria</taxon>
        <taxon>Bacillati</taxon>
        <taxon>Bacillota</taxon>
        <taxon>Bacilli</taxon>
        <taxon>Lactobacillales</taxon>
        <taxon>Lactobacillaceae</taxon>
        <taxon>Bombilactobacillus</taxon>
    </lineage>
</organism>
<dbReference type="Pfam" id="PF02384">
    <property type="entry name" value="N6_Mtase"/>
    <property type="match status" value="1"/>
</dbReference>
<evidence type="ECO:0000313" key="9">
    <source>
        <dbReference type="Proteomes" id="UP000284822"/>
    </source>
</evidence>
<evidence type="ECO:0000313" key="8">
    <source>
        <dbReference type="EMBL" id="RHW48407.1"/>
    </source>
</evidence>
<keyword evidence="2 8" id="KW-0489">Methyltransferase</keyword>
<gene>
    <name evidence="8" type="ORF">DS832_02310</name>
</gene>
<dbReference type="PANTHER" id="PTHR33841:SF6">
    <property type="entry name" value="TYPE II METHYLTRANSFERASE M.HINDII"/>
    <property type="match status" value="1"/>
</dbReference>
<evidence type="ECO:0000256" key="2">
    <source>
        <dbReference type="ARBA" id="ARBA00022603"/>
    </source>
</evidence>
<protein>
    <recommendedName>
        <fullName evidence="1">site-specific DNA-methyltransferase (adenine-specific)</fullName>
        <ecNumber evidence="1">2.1.1.72</ecNumber>
    </recommendedName>
</protein>
<dbReference type="PRINTS" id="PR00507">
    <property type="entry name" value="N12N6MTFRASE"/>
</dbReference>
<evidence type="ECO:0000259" key="7">
    <source>
        <dbReference type="Pfam" id="PF02384"/>
    </source>
</evidence>
<accession>A0A417ZCI0</accession>